<feature type="transmembrane region" description="Helical" evidence="1">
    <location>
        <begin position="384"/>
        <end position="406"/>
    </location>
</feature>
<evidence type="ECO:0000313" key="3">
    <source>
        <dbReference type="Proteomes" id="UP000284621"/>
    </source>
</evidence>
<dbReference type="Pfam" id="PF11104">
    <property type="entry name" value="PilM_2"/>
    <property type="match status" value="1"/>
</dbReference>
<reference evidence="2 3" key="1">
    <citation type="submission" date="2018-08" db="EMBL/GenBank/DDBJ databases">
        <title>A genome reference for cultivated species of the human gut microbiota.</title>
        <authorList>
            <person name="Zou Y."/>
            <person name="Xue W."/>
            <person name="Luo G."/>
        </authorList>
    </citation>
    <scope>NUCLEOTIDE SEQUENCE [LARGE SCALE GENOMIC DNA]</scope>
    <source>
        <strain evidence="2 3">AM34-3LB</strain>
    </source>
</reference>
<dbReference type="PANTHER" id="PTHR32432:SF3">
    <property type="entry name" value="ETHANOLAMINE UTILIZATION PROTEIN EUTJ"/>
    <property type="match status" value="1"/>
</dbReference>
<dbReference type="PANTHER" id="PTHR32432">
    <property type="entry name" value="CELL DIVISION PROTEIN FTSA-RELATED"/>
    <property type="match status" value="1"/>
</dbReference>
<sequence>MANMLTIEVGTAEIRVAEMRDDKKGSSIRRCFRFAVPQGLVEDGLVRDAGGLGEQLKNELLSRKISARKVRFIVASSRIATREVRIPFIKKNRIQDLIETNATDYFPIDPAEYNISYRIIDIEEEGEGKEKEKKYHLMVYACPKDVAESYEQLAEAAGLMLSCLAHIGDSVYMAVRDVYKEGTHMLIKIEEDAMLVSVVRDGELRMQRNINYGINGAVEAVQMFPVFGEHLSYEEALSLMRKRNCVRRTLNLNSDIAEPEDETEEIKEARTEVSQNLRYLVGNISRIMDYYLARNPGNGFDTIECCGIGAAVLGVTKLLSHELAQKVTPLENAGHTFAKSEETDNAEAIYIALFGVDGNSANLMEQVKRGKGGKKKRNGEDIRGAVVVFVIGAAASIILVAFSLGSRLYQTQRQKRLNTEITKNESAETIYNEYKSMKEKYSQYEQMYNFTNTPNESLVAFLGELEQKMPSTLVIDSFTSTGTGVSFSVEVANKKEAANTLMQLRKFESLTGVSTTGTSEDESGIVTMSVTANYAQPAVMADTQDQ</sequence>
<protein>
    <submittedName>
        <fullName evidence="2">Pilus assembly protein PilN</fullName>
    </submittedName>
</protein>
<comment type="caution">
    <text evidence="2">The sequence shown here is derived from an EMBL/GenBank/DDBJ whole genome shotgun (WGS) entry which is preliminary data.</text>
</comment>
<keyword evidence="1" id="KW-1133">Transmembrane helix</keyword>
<dbReference type="InterPro" id="IPR050696">
    <property type="entry name" value="FtsA/MreB"/>
</dbReference>
<evidence type="ECO:0000256" key="1">
    <source>
        <dbReference type="SAM" id="Phobius"/>
    </source>
</evidence>
<dbReference type="SUPFAM" id="SSF53067">
    <property type="entry name" value="Actin-like ATPase domain"/>
    <property type="match status" value="1"/>
</dbReference>
<dbReference type="InterPro" id="IPR005883">
    <property type="entry name" value="PilM"/>
</dbReference>
<accession>A0A414B6J6</accession>
<dbReference type="Proteomes" id="UP000284621">
    <property type="component" value="Unassembled WGS sequence"/>
</dbReference>
<dbReference type="Gene3D" id="3.30.1490.300">
    <property type="match status" value="1"/>
</dbReference>
<dbReference type="EMBL" id="QSID01000006">
    <property type="protein sequence ID" value="RHC65890.1"/>
    <property type="molecule type" value="Genomic_DNA"/>
</dbReference>
<dbReference type="Gene3D" id="3.30.420.40">
    <property type="match status" value="2"/>
</dbReference>
<keyword evidence="1" id="KW-0472">Membrane</keyword>
<gene>
    <name evidence="2" type="ORF">DW833_06765</name>
</gene>
<dbReference type="RefSeq" id="WP_118380967.1">
    <property type="nucleotide sequence ID" value="NZ_CABJFJ010000006.1"/>
</dbReference>
<proteinExistence type="predicted"/>
<keyword evidence="1" id="KW-0812">Transmembrane</keyword>
<dbReference type="AlphaFoldDB" id="A0A414B6J6"/>
<name>A0A414B6J6_9FIRM</name>
<dbReference type="InterPro" id="IPR043129">
    <property type="entry name" value="ATPase_NBD"/>
</dbReference>
<evidence type="ECO:0000313" key="2">
    <source>
        <dbReference type="EMBL" id="RHC65890.1"/>
    </source>
</evidence>
<organism evidence="2 3">
    <name type="scientific">Anaerobutyricum hallii</name>
    <dbReference type="NCBI Taxonomy" id="39488"/>
    <lineage>
        <taxon>Bacteria</taxon>
        <taxon>Bacillati</taxon>
        <taxon>Bacillota</taxon>
        <taxon>Clostridia</taxon>
        <taxon>Lachnospirales</taxon>
        <taxon>Lachnospiraceae</taxon>
        <taxon>Anaerobutyricum</taxon>
    </lineage>
</organism>
<keyword evidence="3" id="KW-1185">Reference proteome</keyword>